<gene>
    <name evidence="1" type="ORF">UY23_C0006G0052</name>
</gene>
<dbReference type="Proteomes" id="UP000034956">
    <property type="component" value="Unassembled WGS sequence"/>
</dbReference>
<comment type="caution">
    <text evidence="1">The sequence shown here is derived from an EMBL/GenBank/DDBJ whole genome shotgun (WGS) entry which is preliminary data.</text>
</comment>
<dbReference type="AlphaFoldDB" id="A0A0G1WKH9"/>
<sequence length="150" mass="17074">MPEIKQIWSILCESSVIDQETNNITLNNIIEEIQISSKDKIVSNIGSKKLIPIKCELVSMFERSNAKDAILVEAKVSLFDPDNKELVSKEPIIVPLKFEKGKERIRSRIKFSALPITLPGLYKFKLYFQEGKEKILVGETHFGVKLIISK</sequence>
<accession>A0A0G1WKH9</accession>
<evidence type="ECO:0000313" key="1">
    <source>
        <dbReference type="EMBL" id="KKU90843.1"/>
    </source>
</evidence>
<organism evidence="1 2">
    <name type="scientific">Candidatus Jorgensenbacteria bacterium GW2011_GWA1_48_11</name>
    <dbReference type="NCBI Taxonomy" id="1618660"/>
    <lineage>
        <taxon>Bacteria</taxon>
        <taxon>Candidatus Joergenseniibacteriota</taxon>
    </lineage>
</organism>
<evidence type="ECO:0000313" key="2">
    <source>
        <dbReference type="Proteomes" id="UP000034956"/>
    </source>
</evidence>
<name>A0A0G1WKH9_9BACT</name>
<dbReference type="EMBL" id="LCPF01000006">
    <property type="protein sequence ID" value="KKU90843.1"/>
    <property type="molecule type" value="Genomic_DNA"/>
</dbReference>
<reference evidence="1 2" key="1">
    <citation type="journal article" date="2015" name="Nature">
        <title>rRNA introns, odd ribosomes, and small enigmatic genomes across a large radiation of phyla.</title>
        <authorList>
            <person name="Brown C.T."/>
            <person name="Hug L.A."/>
            <person name="Thomas B.C."/>
            <person name="Sharon I."/>
            <person name="Castelle C.J."/>
            <person name="Singh A."/>
            <person name="Wilkins M.J."/>
            <person name="Williams K.H."/>
            <person name="Banfield J.F."/>
        </authorList>
    </citation>
    <scope>NUCLEOTIDE SEQUENCE [LARGE SCALE GENOMIC DNA]</scope>
</reference>
<proteinExistence type="predicted"/>
<protein>
    <submittedName>
        <fullName evidence="1">Uncharacterized protein</fullName>
    </submittedName>
</protein>